<accession>A0AAT9GGK3</accession>
<name>A0AAT9GGK3_9BACT</name>
<dbReference type="EMBL" id="AP029612">
    <property type="protein sequence ID" value="BFG69651.1"/>
    <property type="molecule type" value="Genomic_DNA"/>
</dbReference>
<evidence type="ECO:0000256" key="3">
    <source>
        <dbReference type="ARBA" id="ARBA00023110"/>
    </source>
</evidence>
<evidence type="ECO:0000313" key="8">
    <source>
        <dbReference type="EMBL" id="BFG69651.1"/>
    </source>
</evidence>
<dbReference type="PANTHER" id="PTHR43811:SF19">
    <property type="entry name" value="39 KDA FK506-BINDING NUCLEAR PROTEIN"/>
    <property type="match status" value="1"/>
</dbReference>
<evidence type="ECO:0000256" key="6">
    <source>
        <dbReference type="RuleBase" id="RU003915"/>
    </source>
</evidence>
<gene>
    <name evidence="8" type="ORF">KACHI17_05320</name>
</gene>
<evidence type="ECO:0000256" key="2">
    <source>
        <dbReference type="ARBA" id="ARBA00006577"/>
    </source>
</evidence>
<reference evidence="8" key="1">
    <citation type="submission" date="2024-02" db="EMBL/GenBank/DDBJ databases">
        <title>Sediminibacterium planktonica sp. nov. and Sediminibacterium longus sp. nov., isolated from surface lake and river water.</title>
        <authorList>
            <person name="Watanabe K."/>
            <person name="Takemine S."/>
            <person name="Ishii Y."/>
            <person name="Ogata Y."/>
            <person name="Shindo C."/>
            <person name="Suda W."/>
        </authorList>
    </citation>
    <scope>NUCLEOTIDE SEQUENCE</scope>
    <source>
        <strain evidence="8">KACHI17</strain>
    </source>
</reference>
<keyword evidence="4 5" id="KW-0413">Isomerase</keyword>
<dbReference type="EC" id="5.2.1.8" evidence="6"/>
<evidence type="ECO:0000256" key="5">
    <source>
        <dbReference type="PROSITE-ProRule" id="PRU00277"/>
    </source>
</evidence>
<dbReference type="Pfam" id="PF00254">
    <property type="entry name" value="FKBP_C"/>
    <property type="match status" value="1"/>
</dbReference>
<keyword evidence="3 5" id="KW-0697">Rotamase</keyword>
<comment type="catalytic activity">
    <reaction evidence="1 5 6">
        <text>[protein]-peptidylproline (omega=180) = [protein]-peptidylproline (omega=0)</text>
        <dbReference type="Rhea" id="RHEA:16237"/>
        <dbReference type="Rhea" id="RHEA-COMP:10747"/>
        <dbReference type="Rhea" id="RHEA-COMP:10748"/>
        <dbReference type="ChEBI" id="CHEBI:83833"/>
        <dbReference type="ChEBI" id="CHEBI:83834"/>
        <dbReference type="EC" id="5.2.1.8"/>
    </reaction>
</comment>
<dbReference type="GO" id="GO:0003755">
    <property type="term" value="F:peptidyl-prolyl cis-trans isomerase activity"/>
    <property type="evidence" value="ECO:0007669"/>
    <property type="project" value="UniProtKB-UniRule"/>
</dbReference>
<dbReference type="SUPFAM" id="SSF54534">
    <property type="entry name" value="FKBP-like"/>
    <property type="match status" value="1"/>
</dbReference>
<dbReference type="InterPro" id="IPR046357">
    <property type="entry name" value="PPIase_dom_sf"/>
</dbReference>
<evidence type="ECO:0000256" key="4">
    <source>
        <dbReference type="ARBA" id="ARBA00023235"/>
    </source>
</evidence>
<dbReference type="Gene3D" id="3.10.50.40">
    <property type="match status" value="1"/>
</dbReference>
<evidence type="ECO:0000259" key="7">
    <source>
        <dbReference type="PROSITE" id="PS50059"/>
    </source>
</evidence>
<dbReference type="PROSITE" id="PS51257">
    <property type="entry name" value="PROKAR_LIPOPROTEIN"/>
    <property type="match status" value="1"/>
</dbReference>
<dbReference type="PROSITE" id="PS50059">
    <property type="entry name" value="FKBP_PPIASE"/>
    <property type="match status" value="1"/>
</dbReference>
<evidence type="ECO:0000256" key="1">
    <source>
        <dbReference type="ARBA" id="ARBA00000971"/>
    </source>
</evidence>
<dbReference type="PANTHER" id="PTHR43811">
    <property type="entry name" value="FKBP-TYPE PEPTIDYL-PROLYL CIS-TRANS ISOMERASE FKPA"/>
    <property type="match status" value="1"/>
</dbReference>
<comment type="similarity">
    <text evidence="2 6">Belongs to the FKBP-type PPIase family.</text>
</comment>
<dbReference type="InterPro" id="IPR001179">
    <property type="entry name" value="PPIase_FKBP_dom"/>
</dbReference>
<dbReference type="AlphaFoldDB" id="A0AAT9GGK3"/>
<organism evidence="8">
    <name type="scientific">Sediminibacterium sp. KACHI17</name>
    <dbReference type="NCBI Taxonomy" id="1751071"/>
    <lineage>
        <taxon>Bacteria</taxon>
        <taxon>Pseudomonadati</taxon>
        <taxon>Bacteroidota</taxon>
        <taxon>Chitinophagia</taxon>
        <taxon>Chitinophagales</taxon>
        <taxon>Chitinophagaceae</taxon>
        <taxon>Sediminibacterium</taxon>
    </lineage>
</organism>
<feature type="domain" description="PPIase FKBP-type" evidence="7">
    <location>
        <begin position="83"/>
        <end position="165"/>
    </location>
</feature>
<sequence>MVLTVKQTNLYMKRALLLLSLGIVTLFVSCGKQDKGCEPKTPASERAEMVAYCQANGINFTEHSSGILYEIVSTGSGITPTINNLVFAVYTGKLLNGTQFDATANPISFPLSGVIEGWKIGIPLIQKSGRIKMVIPSALAYSCTGSNSIPPNSPLFFDVTLTDVK</sequence>
<proteinExistence type="inferred from homology"/>
<protein>
    <recommendedName>
        <fullName evidence="6">Peptidyl-prolyl cis-trans isomerase</fullName>
        <ecNumber evidence="6">5.2.1.8</ecNumber>
    </recommendedName>
</protein>